<comment type="cofactor">
    <cofactor evidence="1">
        <name>Ca(2+)</name>
        <dbReference type="ChEBI" id="CHEBI:29108"/>
    </cofactor>
</comment>
<comment type="subunit">
    <text evidence="2">Monomer.</text>
</comment>
<evidence type="ECO:0000256" key="2">
    <source>
        <dbReference type="ARBA" id="ARBA00011245"/>
    </source>
</evidence>
<dbReference type="EMBL" id="FOAF01000004">
    <property type="protein sequence ID" value="SEL86422.1"/>
    <property type="molecule type" value="Genomic_DNA"/>
</dbReference>
<name>A0A1H7TNH3_OLID1</name>
<feature type="domain" description="Glycosyl-hydrolase 97 N-terminal" evidence="7">
    <location>
        <begin position="32"/>
        <end position="294"/>
    </location>
</feature>
<accession>A0A1H7TNH3</accession>
<dbReference type="Pfam" id="PF10566">
    <property type="entry name" value="Glyco_hydro_97"/>
    <property type="match status" value="1"/>
</dbReference>
<dbReference type="AlphaFoldDB" id="A0A1H7TNH3"/>
<dbReference type="STRING" id="407022.SAMN05661044_03620"/>
<dbReference type="PANTHER" id="PTHR35803">
    <property type="entry name" value="GLUCAN 1,4-ALPHA-GLUCOSIDASE SUSB-RELATED"/>
    <property type="match status" value="1"/>
</dbReference>
<evidence type="ECO:0000259" key="8">
    <source>
        <dbReference type="Pfam" id="PF14509"/>
    </source>
</evidence>
<dbReference type="InterPro" id="IPR017853">
    <property type="entry name" value="GH"/>
</dbReference>
<keyword evidence="4" id="KW-0106">Calcium</keyword>
<evidence type="ECO:0000313" key="10">
    <source>
        <dbReference type="Proteomes" id="UP000199421"/>
    </source>
</evidence>
<dbReference type="InterPro" id="IPR029483">
    <property type="entry name" value="GH97_C"/>
</dbReference>
<dbReference type="GO" id="GO:0016798">
    <property type="term" value="F:hydrolase activity, acting on glycosyl bonds"/>
    <property type="evidence" value="ECO:0007669"/>
    <property type="project" value="UniProtKB-KW"/>
</dbReference>
<evidence type="ECO:0000259" key="6">
    <source>
        <dbReference type="Pfam" id="PF10566"/>
    </source>
</evidence>
<sequence>MKYLFKIGKLLVCFLPILIGGLSCKTTSIQKLESPDGSIALYYGVDNAGQAWYRLTQKDTTVLDSSLLGVIFEDANLAEDLELISESSSERITDDYETLNAKRQHNHYEANKLILKFQNPEGRKLDVIFHLSNDGLAFRYFFPDIDKQATITKEVTTYRLPNDSKAWLQPAAVAKSGWEHTNPSYEEHYQQEIPVGTTESTGTGWVYPALFKTGDRWLLITEAALDSQYCATRLSAQSPGGVYHIAFPDPKEEIETSGILPRSNTPFYSPWRVITVGNLATIAESTLGTDVAAPAKKVDQSFIKPGKASWSWINSKDDFITYDEQKKYIDFAADMHWQYCLIDVNWDEKIGYEKIAELAKYAEQKKVGIILWYNSAGNWNTVKYTPKNKLLTKEDRVKEFEKLKQMGIKGIKVDFFGGDGRSVIKYYQDILDDAADYHLLVNFHGATLPRGWSRTYPQLMTAEAVRGFEMITFGQEDANKEATHAAMLPFTRNAFDPMDFTPMNLHKIQTNVKRKTTAAFELATSVLFLSGIQHYAESPEGMKHVPSDVQDFLRTLPNYWEDVKFIDGYPGKFNVIARKSGAHWYVAGINGEETEKKLQLDLSFLEGKEGELITEGNDTAAFRRETIRASNKVPISLQNKGGFIMIF</sequence>
<evidence type="ECO:0000313" key="9">
    <source>
        <dbReference type="EMBL" id="SEL86422.1"/>
    </source>
</evidence>
<keyword evidence="10" id="KW-1185">Reference proteome</keyword>
<dbReference type="InterPro" id="IPR029486">
    <property type="entry name" value="GH97_N"/>
</dbReference>
<dbReference type="Proteomes" id="UP000199421">
    <property type="component" value="Unassembled WGS sequence"/>
</dbReference>
<evidence type="ECO:0000256" key="3">
    <source>
        <dbReference type="ARBA" id="ARBA00022801"/>
    </source>
</evidence>
<dbReference type="InterPro" id="IPR014718">
    <property type="entry name" value="GH-type_carb-bd"/>
</dbReference>
<dbReference type="OrthoDB" id="57532at2"/>
<reference evidence="10" key="1">
    <citation type="submission" date="2016-10" db="EMBL/GenBank/DDBJ databases">
        <authorList>
            <person name="Varghese N."/>
            <person name="Submissions S."/>
        </authorList>
    </citation>
    <scope>NUCLEOTIDE SEQUENCE [LARGE SCALE GENOMIC DNA]</scope>
    <source>
        <strain evidence="10">DSM 18733</strain>
    </source>
</reference>
<feature type="domain" description="Glycosyl-hydrolase 97 catalytic" evidence="6">
    <location>
        <begin position="314"/>
        <end position="465"/>
    </location>
</feature>
<dbReference type="Pfam" id="PF14508">
    <property type="entry name" value="GH97_N"/>
    <property type="match status" value="1"/>
</dbReference>
<dbReference type="Gene3D" id="2.60.40.1180">
    <property type="entry name" value="Golgi alpha-mannosidase II"/>
    <property type="match status" value="1"/>
</dbReference>
<dbReference type="RefSeq" id="WP_093326962.1">
    <property type="nucleotide sequence ID" value="NZ_FOAF01000004.1"/>
</dbReference>
<evidence type="ECO:0000256" key="4">
    <source>
        <dbReference type="ARBA" id="ARBA00022837"/>
    </source>
</evidence>
<keyword evidence="3 9" id="KW-0378">Hydrolase</keyword>
<dbReference type="Gene3D" id="3.20.20.70">
    <property type="entry name" value="Aldolase class I"/>
    <property type="match status" value="1"/>
</dbReference>
<dbReference type="InterPro" id="IPR013785">
    <property type="entry name" value="Aldolase_TIM"/>
</dbReference>
<dbReference type="InterPro" id="IPR019563">
    <property type="entry name" value="GH97_catalytic"/>
</dbReference>
<evidence type="ECO:0000259" key="7">
    <source>
        <dbReference type="Pfam" id="PF14508"/>
    </source>
</evidence>
<gene>
    <name evidence="9" type="ORF">SAMN05661044_03620</name>
</gene>
<dbReference type="PROSITE" id="PS51257">
    <property type="entry name" value="PROKAR_LIPOPROTEIN"/>
    <property type="match status" value="1"/>
</dbReference>
<protein>
    <submittedName>
        <fullName evidence="9">Glycosyl-hydrolase 97 C-terminal, oligomerisation</fullName>
    </submittedName>
</protein>
<evidence type="ECO:0000256" key="1">
    <source>
        <dbReference type="ARBA" id="ARBA00001913"/>
    </source>
</evidence>
<keyword evidence="5" id="KW-0326">Glycosidase</keyword>
<dbReference type="SUPFAM" id="SSF51445">
    <property type="entry name" value="(Trans)glycosidases"/>
    <property type="match status" value="1"/>
</dbReference>
<dbReference type="InterPro" id="IPR013780">
    <property type="entry name" value="Glyco_hydro_b"/>
</dbReference>
<organism evidence="9 10">
    <name type="scientific">Olivibacter domesticus</name>
    <name type="common">Pseudosphingobacterium domesticum</name>
    <dbReference type="NCBI Taxonomy" id="407022"/>
    <lineage>
        <taxon>Bacteria</taxon>
        <taxon>Pseudomonadati</taxon>
        <taxon>Bacteroidota</taxon>
        <taxon>Sphingobacteriia</taxon>
        <taxon>Sphingobacteriales</taxon>
        <taxon>Sphingobacteriaceae</taxon>
        <taxon>Olivibacter</taxon>
    </lineage>
</organism>
<dbReference type="InterPro" id="IPR052720">
    <property type="entry name" value="Glycosyl_hydrolase_97"/>
</dbReference>
<dbReference type="PANTHER" id="PTHR35803:SF2">
    <property type="entry name" value="RETAINING ALPHA-GALACTOSIDASE"/>
    <property type="match status" value="1"/>
</dbReference>
<evidence type="ECO:0000256" key="5">
    <source>
        <dbReference type="ARBA" id="ARBA00023295"/>
    </source>
</evidence>
<proteinExistence type="predicted"/>
<dbReference type="Pfam" id="PF14509">
    <property type="entry name" value="GH97_C"/>
    <property type="match status" value="1"/>
</dbReference>
<dbReference type="GO" id="GO:0030246">
    <property type="term" value="F:carbohydrate binding"/>
    <property type="evidence" value="ECO:0007669"/>
    <property type="project" value="InterPro"/>
</dbReference>
<dbReference type="Gene3D" id="2.70.98.10">
    <property type="match status" value="1"/>
</dbReference>
<feature type="domain" description="Glycosyl-hydrolase 97 C-terminal oligomerisation" evidence="8">
    <location>
        <begin position="560"/>
        <end position="647"/>
    </location>
</feature>